<keyword evidence="1" id="KW-0812">Transmembrane</keyword>
<dbReference type="PANTHER" id="PTHR19353">
    <property type="entry name" value="FATTY ACID DESATURASE 2"/>
    <property type="match status" value="1"/>
</dbReference>
<keyword evidence="1" id="KW-1133">Transmembrane helix</keyword>
<dbReference type="STRING" id="332977.SAMN05421740_10393"/>
<proteinExistence type="predicted"/>
<keyword evidence="4" id="KW-1185">Reference proteome</keyword>
<evidence type="ECO:0000313" key="3">
    <source>
        <dbReference type="EMBL" id="SEK95736.1"/>
    </source>
</evidence>
<keyword evidence="1" id="KW-0472">Membrane</keyword>
<name>A0A1H7LAD9_9SPHI</name>
<dbReference type="InterPro" id="IPR012171">
    <property type="entry name" value="Fatty_acid_desaturase"/>
</dbReference>
<feature type="domain" description="Fatty acid desaturase" evidence="2">
    <location>
        <begin position="65"/>
        <end position="338"/>
    </location>
</feature>
<dbReference type="GO" id="GO:0008610">
    <property type="term" value="P:lipid biosynthetic process"/>
    <property type="evidence" value="ECO:0007669"/>
    <property type="project" value="UniProtKB-ARBA"/>
</dbReference>
<dbReference type="Pfam" id="PF00487">
    <property type="entry name" value="FA_desaturase"/>
    <property type="match status" value="1"/>
</dbReference>
<evidence type="ECO:0000259" key="2">
    <source>
        <dbReference type="Pfam" id="PF00487"/>
    </source>
</evidence>
<feature type="transmembrane region" description="Helical" evidence="1">
    <location>
        <begin position="43"/>
        <end position="60"/>
    </location>
</feature>
<feature type="transmembrane region" description="Helical" evidence="1">
    <location>
        <begin position="161"/>
        <end position="178"/>
    </location>
</feature>
<dbReference type="PANTHER" id="PTHR19353:SF19">
    <property type="entry name" value="DELTA(5) FATTY ACID DESATURASE C-RELATED"/>
    <property type="match status" value="1"/>
</dbReference>
<reference evidence="4" key="1">
    <citation type="submission" date="2016-10" db="EMBL/GenBank/DDBJ databases">
        <authorList>
            <person name="Varghese N."/>
            <person name="Submissions S."/>
        </authorList>
    </citation>
    <scope>NUCLEOTIDE SEQUENCE [LARGE SCALE GENOMIC DNA]</scope>
    <source>
        <strain evidence="4">Jip14</strain>
    </source>
</reference>
<feature type="transmembrane region" description="Helical" evidence="1">
    <location>
        <begin position="203"/>
        <end position="223"/>
    </location>
</feature>
<organism evidence="3 4">
    <name type="scientific">Parapedobacter koreensis</name>
    <dbReference type="NCBI Taxonomy" id="332977"/>
    <lineage>
        <taxon>Bacteria</taxon>
        <taxon>Pseudomonadati</taxon>
        <taxon>Bacteroidota</taxon>
        <taxon>Sphingobacteriia</taxon>
        <taxon>Sphingobacteriales</taxon>
        <taxon>Sphingobacteriaceae</taxon>
        <taxon>Parapedobacter</taxon>
    </lineage>
</organism>
<feature type="transmembrane region" description="Helical" evidence="1">
    <location>
        <begin position="66"/>
        <end position="83"/>
    </location>
</feature>
<dbReference type="RefSeq" id="WP_090604482.1">
    <property type="nucleotide sequence ID" value="NZ_FNZR01000003.1"/>
</dbReference>
<evidence type="ECO:0000256" key="1">
    <source>
        <dbReference type="SAM" id="Phobius"/>
    </source>
</evidence>
<dbReference type="InterPro" id="IPR005804">
    <property type="entry name" value="FA_desaturase_dom"/>
</dbReference>
<dbReference type="Proteomes" id="UP000198916">
    <property type="component" value="Unassembled WGS sequence"/>
</dbReference>
<sequence length="366" mass="43217">MEALVKPTYKKPGPDDFFKKLQKEVQEKVLGDKRIQRRNVAKTYLLLFLYAGFYTCILVLGNHTPLLFLCYILLGFSMIMLFINAFHDAAHGAVFKKRKHNQRFMYVLEFFGSNSWLWGKRHNLLHHPYPNIQHWDTDIKQSDLVRIFPDSIYLKQHRYQHIYMFLLYPLYTLNWLFIRDFKDFFGTKDNYVKRVVKIPKIEYYRLFAAKLFNLFYLLAIPMMVLNQPWYVVVLGWLCMHIFGSMLGVIALISTHVDETAIFPLPPADGKMDVTWAEHQMMVTKDFSADNPVANFLFGGFTHHVAHHLFPHVAHTYYPYITPIIKRYAEDYKLPYTCYPAIKAVRSHFVLLKKQGAAENLFQHGEL</sequence>
<dbReference type="AlphaFoldDB" id="A0A1H7LAD9"/>
<dbReference type="GO" id="GO:0016717">
    <property type="term" value="F:oxidoreductase activity, acting on paired donors, with oxidation of a pair of donors resulting in the reduction of molecular oxygen to two molecules of water"/>
    <property type="evidence" value="ECO:0007669"/>
    <property type="project" value="TreeGrafter"/>
</dbReference>
<protein>
    <submittedName>
        <fullName evidence="3">Linoleoyl-CoA desaturase</fullName>
    </submittedName>
</protein>
<dbReference type="OrthoDB" id="104711at2"/>
<feature type="transmembrane region" description="Helical" evidence="1">
    <location>
        <begin position="229"/>
        <end position="252"/>
    </location>
</feature>
<evidence type="ECO:0000313" key="4">
    <source>
        <dbReference type="Proteomes" id="UP000198916"/>
    </source>
</evidence>
<dbReference type="EMBL" id="FNZR01000003">
    <property type="protein sequence ID" value="SEK95736.1"/>
    <property type="molecule type" value="Genomic_DNA"/>
</dbReference>
<gene>
    <name evidence="3" type="ORF">SAMN05421740_10393</name>
</gene>
<accession>A0A1H7LAD9</accession>
<dbReference type="GO" id="GO:0016020">
    <property type="term" value="C:membrane"/>
    <property type="evidence" value="ECO:0007669"/>
    <property type="project" value="TreeGrafter"/>
</dbReference>
<feature type="transmembrane region" description="Helical" evidence="1">
    <location>
        <begin position="104"/>
        <end position="119"/>
    </location>
</feature>